<dbReference type="Pfam" id="PF13193">
    <property type="entry name" value="AMP-binding_C"/>
    <property type="match status" value="1"/>
</dbReference>
<dbReference type="Pfam" id="PF00501">
    <property type="entry name" value="AMP-binding"/>
    <property type="match status" value="2"/>
</dbReference>
<dbReference type="SUPFAM" id="SSF47336">
    <property type="entry name" value="ACP-like"/>
    <property type="match status" value="1"/>
</dbReference>
<dbReference type="InterPro" id="IPR024011">
    <property type="entry name" value="Biosynth_lucif-like_mOase_dom"/>
</dbReference>
<dbReference type="InterPro" id="IPR042099">
    <property type="entry name" value="ANL_N_sf"/>
</dbReference>
<dbReference type="InterPro" id="IPR036736">
    <property type="entry name" value="ACP-like_sf"/>
</dbReference>
<dbReference type="InterPro" id="IPR011034">
    <property type="entry name" value="Formyl_transferase-like_C_sf"/>
</dbReference>
<evidence type="ECO:0000256" key="2">
    <source>
        <dbReference type="ARBA" id="ARBA00022553"/>
    </source>
</evidence>
<dbReference type="InterPro" id="IPR036661">
    <property type="entry name" value="Luciferase-like_sf"/>
</dbReference>
<dbReference type="InterPro" id="IPR020845">
    <property type="entry name" value="AMP-binding_CS"/>
</dbReference>
<reference evidence="5" key="2">
    <citation type="submission" date="2020-09" db="EMBL/GenBank/DDBJ databases">
        <authorList>
            <person name="Sun Q."/>
            <person name="Zhou Y."/>
        </authorList>
    </citation>
    <scope>NUCLEOTIDE SEQUENCE</scope>
    <source>
        <strain evidence="5">CGMCC 1.7081</strain>
    </source>
</reference>
<dbReference type="InterPro" id="IPR011251">
    <property type="entry name" value="Luciferase-like_dom"/>
</dbReference>
<dbReference type="InterPro" id="IPR045851">
    <property type="entry name" value="AMP-bd_C_sf"/>
</dbReference>
<keyword evidence="1" id="KW-0596">Phosphopantetheine</keyword>
<protein>
    <recommendedName>
        <fullName evidence="4">Carrier domain-containing protein</fullName>
    </recommendedName>
</protein>
<keyword evidence="6" id="KW-1185">Reference proteome</keyword>
<dbReference type="InterPro" id="IPR009081">
    <property type="entry name" value="PP-bd_ACP"/>
</dbReference>
<evidence type="ECO:0000313" key="6">
    <source>
        <dbReference type="Proteomes" id="UP000611500"/>
    </source>
</evidence>
<dbReference type="Gene3D" id="3.20.20.30">
    <property type="entry name" value="Luciferase-like domain"/>
    <property type="match status" value="1"/>
</dbReference>
<dbReference type="Pfam" id="PF00550">
    <property type="entry name" value="PP-binding"/>
    <property type="match status" value="1"/>
</dbReference>
<dbReference type="CDD" id="cd08700">
    <property type="entry name" value="FMT_C_OzmH_like"/>
    <property type="match status" value="1"/>
</dbReference>
<evidence type="ECO:0000313" key="5">
    <source>
        <dbReference type="EMBL" id="GHG93622.1"/>
    </source>
</evidence>
<dbReference type="Gene3D" id="1.10.1200.10">
    <property type="entry name" value="ACP-like"/>
    <property type="match status" value="1"/>
</dbReference>
<dbReference type="Gene3D" id="3.40.50.12230">
    <property type="match status" value="1"/>
</dbReference>
<reference evidence="5" key="1">
    <citation type="journal article" date="2014" name="Int. J. Syst. Evol. Microbiol.">
        <title>Complete genome sequence of Corynebacterium casei LMG S-19264T (=DSM 44701T), isolated from a smear-ripened cheese.</title>
        <authorList>
            <consortium name="US DOE Joint Genome Institute (JGI-PGF)"/>
            <person name="Walter F."/>
            <person name="Albersmeier A."/>
            <person name="Kalinowski J."/>
            <person name="Ruckert C."/>
        </authorList>
    </citation>
    <scope>NUCLEOTIDE SEQUENCE</scope>
    <source>
        <strain evidence="5">CGMCC 1.7081</strain>
    </source>
</reference>
<dbReference type="SUPFAM" id="SSF50486">
    <property type="entry name" value="FMT C-terminal domain-like"/>
    <property type="match status" value="1"/>
</dbReference>
<keyword evidence="2" id="KW-0597">Phosphoprotein</keyword>
<dbReference type="SUPFAM" id="SSF51679">
    <property type="entry name" value="Bacterial luciferase-like"/>
    <property type="match status" value="1"/>
</dbReference>
<dbReference type="PANTHER" id="PTHR45527:SF1">
    <property type="entry name" value="FATTY ACID SYNTHASE"/>
    <property type="match status" value="1"/>
</dbReference>
<dbReference type="GO" id="GO:0005737">
    <property type="term" value="C:cytoplasm"/>
    <property type="evidence" value="ECO:0007669"/>
    <property type="project" value="TreeGrafter"/>
</dbReference>
<dbReference type="SMART" id="SM00823">
    <property type="entry name" value="PKS_PP"/>
    <property type="match status" value="1"/>
</dbReference>
<dbReference type="FunFam" id="2.30.38.10:FF:000001">
    <property type="entry name" value="Non-ribosomal peptide synthetase PvdI"/>
    <property type="match status" value="1"/>
</dbReference>
<dbReference type="CDD" id="cd05930">
    <property type="entry name" value="A_NRPS"/>
    <property type="match status" value="1"/>
</dbReference>
<dbReference type="RefSeq" id="WP_028095639.1">
    <property type="nucleotide sequence ID" value="NZ_BNAP01000011.1"/>
</dbReference>
<dbReference type="Gene3D" id="3.30.300.30">
    <property type="match status" value="1"/>
</dbReference>
<feature type="region of interest" description="Disordered" evidence="3">
    <location>
        <begin position="1507"/>
        <end position="1548"/>
    </location>
</feature>
<dbReference type="InterPro" id="IPR005793">
    <property type="entry name" value="Formyl_trans_C"/>
</dbReference>
<dbReference type="SUPFAM" id="SSF56801">
    <property type="entry name" value="Acetyl-CoA synthetase-like"/>
    <property type="match status" value="2"/>
</dbReference>
<feature type="compositionally biased region" description="Basic residues" evidence="3">
    <location>
        <begin position="1535"/>
        <end position="1548"/>
    </location>
</feature>
<dbReference type="FunFam" id="3.30.300.30:FF:000010">
    <property type="entry name" value="Enterobactin synthetase component F"/>
    <property type="match status" value="1"/>
</dbReference>
<dbReference type="GO" id="GO:0043041">
    <property type="term" value="P:amino acid activation for nonribosomal peptide biosynthetic process"/>
    <property type="evidence" value="ECO:0007669"/>
    <property type="project" value="TreeGrafter"/>
</dbReference>
<dbReference type="Pfam" id="PF00551">
    <property type="entry name" value="Formyl_trans_N"/>
    <property type="match status" value="1"/>
</dbReference>
<dbReference type="InterPro" id="IPR020806">
    <property type="entry name" value="PKS_PP-bd"/>
</dbReference>
<dbReference type="InterPro" id="IPR036477">
    <property type="entry name" value="Formyl_transf_N_sf"/>
</dbReference>
<dbReference type="PROSITE" id="PS00455">
    <property type="entry name" value="AMP_BINDING"/>
    <property type="match status" value="1"/>
</dbReference>
<dbReference type="GO" id="GO:0016705">
    <property type="term" value="F:oxidoreductase activity, acting on paired donors, with incorporation or reduction of molecular oxygen"/>
    <property type="evidence" value="ECO:0007669"/>
    <property type="project" value="InterPro"/>
</dbReference>
<dbReference type="SUPFAM" id="SSF53328">
    <property type="entry name" value="Formyltransferase"/>
    <property type="match status" value="1"/>
</dbReference>
<dbReference type="InterPro" id="IPR002376">
    <property type="entry name" value="Formyl_transf_N"/>
</dbReference>
<dbReference type="Pfam" id="PF02911">
    <property type="entry name" value="Formyl_trans_C"/>
    <property type="match status" value="1"/>
</dbReference>
<feature type="domain" description="Carrier" evidence="4">
    <location>
        <begin position="1436"/>
        <end position="1514"/>
    </location>
</feature>
<gene>
    <name evidence="5" type="ORF">GCM10010961_26220</name>
</gene>
<dbReference type="CDD" id="cd08649">
    <property type="entry name" value="FMT_core_NRPS_like"/>
    <property type="match status" value="1"/>
</dbReference>
<evidence type="ECO:0000259" key="4">
    <source>
        <dbReference type="PROSITE" id="PS50075"/>
    </source>
</evidence>
<dbReference type="FunFam" id="3.40.50.980:FF:000001">
    <property type="entry name" value="Non-ribosomal peptide synthetase"/>
    <property type="match status" value="1"/>
</dbReference>
<dbReference type="PANTHER" id="PTHR45527">
    <property type="entry name" value="NONRIBOSOMAL PEPTIDE SYNTHETASE"/>
    <property type="match status" value="1"/>
</dbReference>
<evidence type="ECO:0000256" key="1">
    <source>
        <dbReference type="ARBA" id="ARBA00022450"/>
    </source>
</evidence>
<evidence type="ECO:0000256" key="3">
    <source>
        <dbReference type="SAM" id="MobiDB-lite"/>
    </source>
</evidence>
<dbReference type="Gene3D" id="3.40.50.12780">
    <property type="entry name" value="N-terminal domain of ligase-like"/>
    <property type="match status" value="2"/>
</dbReference>
<sequence>MTVFSCVLIGNESLLIGCGDALRDAGHTIRAVVSRDPDIRTWAEGLGLPVETKIAALAERFGAGDFDWLLSIANLNVIPDAVLTLPAKGAVNFHDGPLPRYAGLNAPVWALINQETDYAITWHVIEGGIDEGDILVQEPVAIAPEDTAFTLNSKCYAAAMDSFPRLIAQLETGAPDRQVQDLNLRSYYPRDARPEAAARLNFHRPASQLAALVRALDFGGYWNPIACPKIEIAGQVVLIGKADPAGPAQGLPGSVMAVDGQSLTVATSEGALRLSALTTPEGIALTATDLVSPGASLPSPAATQASHLTNAISAAIRDKAQWRRALAAMHPMPVPLTHAATAAPEWDALRIALPDGLSPERAALAALAWGLSSSGEDFADVALTTPAVVASEQLAPGYISGWVPLQVRNGATLAETGQALAAARDMAAAGGIVRDLIARDPQITWTGAPGIALGLCGTGPVPDSIATVSLRDERATLYIDKTRLNEDAAELLARRLEKAFAAIASATDDSLLDALDILPASERRKTVESWNATQAEFDPELTIHLAFEQQVAKTPEATALVFEDQSLSYADLNARANGVAAALRGMGVAPGAHVGLFLNRSPELVIAALGILKAGGAYVPLDPVYPADRIAHYIRDSRAQMIVTSAALEGDLPEHAAQILKVEGLGAEAANVDGGANGADLAYLIYTSGSTGLPKGVMVEHRNVSNFFAGMDDRIGVPENGTWFAVTSLSFDISVLELFWTLARGFKLVLSGDENRAVVSKGPLAVSDRRIDFNLMYWGNDDGVGPKKYELLLEGAKFADANGFNAVWTPERHFHAFGGPYPNPAVTGAAVAAVTQNIAVRAGSCVAPLHHPARIAEEWAVIDNLTNGRVALGIASGWQPDDFILRPENTPPANKPAMFATIETLRKLWRGEAVEFPKADGSMHAVVTQPRPVSKELAIWVTTAGNPETWIEAGRIGANVLTHLLGQSIEEVGEKIRLYHTALREAGHDPADFTVTLMLHSYLAETREQAAKVARGPMKDYLRSAAALIKQYAWAFPAFKKPKGVSNAFDMDLGMLGEEELEAILDFAFERYFEDSGLFGTVADGLARVEQLKRIGVDEIACLIDYGIAPDLVLEGLKPIAQVLKRANAPSEPEADDFSLAAQIIRHNVTHMQCTPSMARMIAMNDEARLALGRVKHLLVGGEALPGDLVADLRECTGAQIHNMYGPTETTIWSTCEAVGPAPRGTVNVGTPIANTGVYVLDEAGRPAPIGVPGELYIGGAGVTRGYWEREELTAERFPADPFAPEIVLTGPHPLRMYRTGDLVRWRIDGKLDFLGRTDHQVKIRGQRIELGEIEAALAAWPGVSAAVVVARQMAPGDLRLVGYVTADGAVDEAVLRADLARHLPEVMVPAHIVQLGAFPLTPNKKIDRKALPAPQLTRQLRPAIADSVTPGATAPVTGGAQAQIAAIWARILGLNATEITMEDNFFGLGGHSLLAVQAHREIRQTLNRPDLSITDIFRFPTLGGLADHLGGGGEPEPDGPQPMDEADRSETMSKRRAMRDRRRMRAG</sequence>
<dbReference type="Proteomes" id="UP000611500">
    <property type="component" value="Unassembled WGS sequence"/>
</dbReference>
<accession>A0A8J3H8J3</accession>
<dbReference type="InterPro" id="IPR025110">
    <property type="entry name" value="AMP-bd_C"/>
</dbReference>
<name>A0A8J3H8J3_9RHOB</name>
<organism evidence="5 6">
    <name type="scientific">Pseudodonghicola xiamenensis</name>
    <dbReference type="NCBI Taxonomy" id="337702"/>
    <lineage>
        <taxon>Bacteria</taxon>
        <taxon>Pseudomonadati</taxon>
        <taxon>Pseudomonadota</taxon>
        <taxon>Alphaproteobacteria</taxon>
        <taxon>Rhodobacterales</taxon>
        <taxon>Paracoccaceae</taxon>
        <taxon>Pseudodonghicola</taxon>
    </lineage>
</organism>
<dbReference type="InterPro" id="IPR000873">
    <property type="entry name" value="AMP-dep_synth/lig_dom"/>
</dbReference>
<dbReference type="PROSITE" id="PS50075">
    <property type="entry name" value="CARRIER"/>
    <property type="match status" value="1"/>
</dbReference>
<dbReference type="GO" id="GO:0031177">
    <property type="term" value="F:phosphopantetheine binding"/>
    <property type="evidence" value="ECO:0007669"/>
    <property type="project" value="InterPro"/>
</dbReference>
<comment type="caution">
    <text evidence="5">The sequence shown here is derived from an EMBL/GenBank/DDBJ whole genome shotgun (WGS) entry which is preliminary data.</text>
</comment>
<proteinExistence type="predicted"/>
<dbReference type="EMBL" id="BNAP01000011">
    <property type="protein sequence ID" value="GHG93622.1"/>
    <property type="molecule type" value="Genomic_DNA"/>
</dbReference>
<dbReference type="GO" id="GO:0044550">
    <property type="term" value="P:secondary metabolite biosynthetic process"/>
    <property type="evidence" value="ECO:0007669"/>
    <property type="project" value="TreeGrafter"/>
</dbReference>
<dbReference type="Pfam" id="PF00296">
    <property type="entry name" value="Bac_luciferase"/>
    <property type="match status" value="1"/>
</dbReference>
<dbReference type="NCBIfam" id="TIGR04020">
    <property type="entry name" value="seco_metab_LLM"/>
    <property type="match status" value="1"/>
</dbReference>